<dbReference type="OrthoDB" id="194358at2759"/>
<dbReference type="InterPro" id="IPR002110">
    <property type="entry name" value="Ankyrin_rpt"/>
</dbReference>
<dbReference type="eggNOG" id="KOG4177">
    <property type="taxonomic scope" value="Eukaryota"/>
</dbReference>
<dbReference type="PROSITE" id="PS50297">
    <property type="entry name" value="ANK_REP_REGION"/>
    <property type="match status" value="7"/>
</dbReference>
<proteinExistence type="predicted"/>
<evidence type="ECO:0000313" key="5">
    <source>
        <dbReference type="EMBL" id="EAU33437.1"/>
    </source>
</evidence>
<keyword evidence="2 3" id="KW-0040">ANK repeat</keyword>
<dbReference type="GeneID" id="4321428"/>
<feature type="region of interest" description="Disordered" evidence="4">
    <location>
        <begin position="231"/>
        <end position="254"/>
    </location>
</feature>
<dbReference type="Pfam" id="PF13637">
    <property type="entry name" value="Ank_4"/>
    <property type="match status" value="1"/>
</dbReference>
<dbReference type="HOGENOM" id="CLU_008159_0_0_1"/>
<dbReference type="PRINTS" id="PR01415">
    <property type="entry name" value="ANKYRIN"/>
</dbReference>
<dbReference type="Proteomes" id="UP000007963">
    <property type="component" value="Unassembled WGS sequence"/>
</dbReference>
<dbReference type="OMA" id="RPLCIAC"/>
<gene>
    <name evidence="5" type="ORF">ATEG_05676</name>
</gene>
<dbReference type="SMART" id="SM00248">
    <property type="entry name" value="ANK"/>
    <property type="match status" value="13"/>
</dbReference>
<sequence>MDPVSAFGVVSGAFQVAQIITQTAAGLWSLREKYAHADLTIRSLVGELTTIKSAITQLDDWARLQNTRSTAVTAEYTEYDEGLNVALDGCRVVMDVLSEEVASLTRGAAGTDAHIGFGTRLRAMWNEDVMRGHQERLRSQVVALQLLLQACQCRSSSEQIELLRRVENRRIIRKVAEDAETLRSSSSYAGSRADTASLSHRQFSVGETGFDFDTAATVSAPYRRALQPWSRTETLSTMSSGNDSRETDEGYGSMSQADSLILPIRPHESIGNSHSRSVTLRPNRTQPNQSGMRRWKSDSTSSSQPTRSASKLSLRSTWRPWRRSNSTKSNAQLVQQIPTENVAPGRRSSRRDVTTSIDFASHEGSSAPAIVKAAQSGSREDVERLITSGHEIEARHIHSRRNALLVASHCGNEAVVDLLIQRNARLGATDASGWTALHLAASRGHCGVLELLLLEDVDIEARTSNGRTALWIAAEQGQVEAARILIENNAKVNTRADNHMTPLHVAAKVGDVATIELLVSSKADVEAKDGLMMTALHYACEGGHLGAIKALINNKAKVDTLGSDRRTPLICAAAMGQLEATQLLLKMKASERHADDASMTALHWAAFNGHTEVVEILSQKKEALTITNIAGRTALHLAVMRSRFAVVELLLRKRTLVEARCLSGMAALHYACMANNIEIARLLLLSGADIEVPTEDQRRPIHIAAACGSMAVLDLLCDKGASLEARDALGDRALCTACRHGHAAAVQNLLNRGSPLYLQYDTRNKEDSPLCLAAMGGHLPVVNILLERGASVLKRDEMGWPPHYHAMHHGHPDVLRLLLARNPAEVTAGALNLSQTMSRVGFSPVNISEARKREVHEVLSQMQRSSAETGEAAPPLSSPWANDREISQRRPEYITVPRSLQDIPETNSTRHTPRPDYPSGPQELPGTLEQGLPPSRSRTPEHLSGGVDSNAATHAEGSIVPAPASREGSSAWTNQIVMPRAQRPGLAGPVRQAPNNPLPSTVLDLLEEWSQQRSTVSPVSVAPGQPPAPVENPPVGLSKLKNSPERLPIADRADESSDTDSMTSVHTAPEEAPVDMKL</sequence>
<reference evidence="6" key="1">
    <citation type="submission" date="2005-09" db="EMBL/GenBank/DDBJ databases">
        <title>Annotation of the Aspergillus terreus NIH2624 genome.</title>
        <authorList>
            <person name="Birren B.W."/>
            <person name="Lander E.S."/>
            <person name="Galagan J.E."/>
            <person name="Nusbaum C."/>
            <person name="Devon K."/>
            <person name="Henn M."/>
            <person name="Ma L.-J."/>
            <person name="Jaffe D.B."/>
            <person name="Butler J."/>
            <person name="Alvarez P."/>
            <person name="Gnerre S."/>
            <person name="Grabherr M."/>
            <person name="Kleber M."/>
            <person name="Mauceli E.W."/>
            <person name="Brockman W."/>
            <person name="Rounsley S."/>
            <person name="Young S.K."/>
            <person name="LaButti K."/>
            <person name="Pushparaj V."/>
            <person name="DeCaprio D."/>
            <person name="Crawford M."/>
            <person name="Koehrsen M."/>
            <person name="Engels R."/>
            <person name="Montgomery P."/>
            <person name="Pearson M."/>
            <person name="Howarth C."/>
            <person name="Larson L."/>
            <person name="Luoma S."/>
            <person name="White J."/>
            <person name="Alvarado L."/>
            <person name="Kodira C.D."/>
            <person name="Zeng Q."/>
            <person name="Oleary S."/>
            <person name="Yandava C."/>
            <person name="Denning D.W."/>
            <person name="Nierman W.C."/>
            <person name="Milne T."/>
            <person name="Madden K."/>
        </authorList>
    </citation>
    <scope>NUCLEOTIDE SEQUENCE [LARGE SCALE GENOMIC DNA]</scope>
    <source>
        <strain evidence="6">NIH 2624 / FGSC A1156</strain>
    </source>
</reference>
<dbReference type="PANTHER" id="PTHR24178">
    <property type="entry name" value="MOLTING PROTEIN MLT-4"/>
    <property type="match status" value="1"/>
</dbReference>
<evidence type="ECO:0000256" key="4">
    <source>
        <dbReference type="SAM" id="MobiDB-lite"/>
    </source>
</evidence>
<evidence type="ECO:0000256" key="2">
    <source>
        <dbReference type="ARBA" id="ARBA00023043"/>
    </source>
</evidence>
<accession>Q0CKV8</accession>
<feature type="repeat" description="ANK" evidence="3">
    <location>
        <begin position="531"/>
        <end position="563"/>
    </location>
</feature>
<feature type="repeat" description="ANK" evidence="3">
    <location>
        <begin position="663"/>
        <end position="695"/>
    </location>
</feature>
<evidence type="ECO:0000256" key="3">
    <source>
        <dbReference type="PROSITE-ProRule" id="PRU00023"/>
    </source>
</evidence>
<feature type="repeat" description="ANK" evidence="3">
    <location>
        <begin position="432"/>
        <end position="464"/>
    </location>
</feature>
<dbReference type="Gene3D" id="1.25.40.20">
    <property type="entry name" value="Ankyrin repeat-containing domain"/>
    <property type="match status" value="3"/>
</dbReference>
<feature type="compositionally biased region" description="Basic and acidic residues" evidence="4">
    <location>
        <begin position="1042"/>
        <end position="1055"/>
    </location>
</feature>
<feature type="compositionally biased region" description="Polar residues" evidence="4">
    <location>
        <begin position="231"/>
        <end position="242"/>
    </location>
</feature>
<dbReference type="VEuPathDB" id="FungiDB:ATEG_05676"/>
<feature type="repeat" description="ANK" evidence="3">
    <location>
        <begin position="597"/>
        <end position="629"/>
    </location>
</feature>
<dbReference type="PROSITE" id="PS50088">
    <property type="entry name" value="ANK_REPEAT"/>
    <property type="match status" value="9"/>
</dbReference>
<feature type="repeat" description="ANK" evidence="3">
    <location>
        <begin position="696"/>
        <end position="728"/>
    </location>
</feature>
<feature type="region of interest" description="Disordered" evidence="4">
    <location>
        <begin position="267"/>
        <end position="331"/>
    </location>
</feature>
<feature type="compositionally biased region" description="Polar residues" evidence="4">
    <location>
        <begin position="1009"/>
        <end position="1018"/>
    </location>
</feature>
<dbReference type="SUPFAM" id="SSF48403">
    <property type="entry name" value="Ankyrin repeat"/>
    <property type="match status" value="2"/>
</dbReference>
<dbReference type="InterPro" id="IPR036770">
    <property type="entry name" value="Ankyrin_rpt-contain_sf"/>
</dbReference>
<feature type="compositionally biased region" description="Low complexity" evidence="4">
    <location>
        <begin position="298"/>
        <end position="310"/>
    </location>
</feature>
<dbReference type="AlphaFoldDB" id="Q0CKV8"/>
<protein>
    <submittedName>
        <fullName evidence="5">Uncharacterized protein</fullName>
    </submittedName>
</protein>
<dbReference type="RefSeq" id="XP_001214854.1">
    <property type="nucleotide sequence ID" value="XM_001214854.1"/>
</dbReference>
<dbReference type="PANTHER" id="PTHR24178:SF41">
    <property type="entry name" value="ANKYRIN-2 ISOFORM X1"/>
    <property type="match status" value="1"/>
</dbReference>
<feature type="repeat" description="ANK" evidence="3">
    <location>
        <begin position="498"/>
        <end position="530"/>
    </location>
</feature>
<feature type="repeat" description="ANK" evidence="3">
    <location>
        <begin position="465"/>
        <end position="497"/>
    </location>
</feature>
<keyword evidence="1" id="KW-0677">Repeat</keyword>
<feature type="region of interest" description="Disordered" evidence="4">
    <location>
        <begin position="979"/>
        <end position="1078"/>
    </location>
</feature>
<feature type="region of interest" description="Disordered" evidence="4">
    <location>
        <begin position="856"/>
        <end position="952"/>
    </location>
</feature>
<dbReference type="EMBL" id="CH476601">
    <property type="protein sequence ID" value="EAU33437.1"/>
    <property type="molecule type" value="Genomic_DNA"/>
</dbReference>
<feature type="compositionally biased region" description="Polar residues" evidence="4">
    <location>
        <begin position="270"/>
        <end position="291"/>
    </location>
</feature>
<name>Q0CKV8_ASPTN</name>
<dbReference type="STRING" id="341663.Q0CKV8"/>
<evidence type="ECO:0000256" key="1">
    <source>
        <dbReference type="ARBA" id="ARBA00022737"/>
    </source>
</evidence>
<feature type="compositionally biased region" description="Basic and acidic residues" evidence="4">
    <location>
        <begin position="882"/>
        <end position="892"/>
    </location>
</feature>
<dbReference type="Pfam" id="PF12796">
    <property type="entry name" value="Ank_2"/>
    <property type="match status" value="4"/>
</dbReference>
<feature type="repeat" description="ANK" evidence="3">
    <location>
        <begin position="630"/>
        <end position="653"/>
    </location>
</feature>
<organism evidence="5 6">
    <name type="scientific">Aspergillus terreus (strain NIH 2624 / FGSC A1156)</name>
    <dbReference type="NCBI Taxonomy" id="341663"/>
    <lineage>
        <taxon>Eukaryota</taxon>
        <taxon>Fungi</taxon>
        <taxon>Dikarya</taxon>
        <taxon>Ascomycota</taxon>
        <taxon>Pezizomycotina</taxon>
        <taxon>Eurotiomycetes</taxon>
        <taxon>Eurotiomycetidae</taxon>
        <taxon>Eurotiales</taxon>
        <taxon>Aspergillaceae</taxon>
        <taxon>Aspergillus</taxon>
        <taxon>Aspergillus subgen. Circumdati</taxon>
    </lineage>
</organism>
<evidence type="ECO:0000313" key="6">
    <source>
        <dbReference type="Proteomes" id="UP000007963"/>
    </source>
</evidence>
<feature type="repeat" description="ANK" evidence="3">
    <location>
        <begin position="765"/>
        <end position="797"/>
    </location>
</feature>